<dbReference type="InterPro" id="IPR000522">
    <property type="entry name" value="ABC_transptr_permease_BtuC"/>
</dbReference>
<dbReference type="GO" id="GO:0005886">
    <property type="term" value="C:plasma membrane"/>
    <property type="evidence" value="ECO:0007669"/>
    <property type="project" value="UniProtKB-SubCell"/>
</dbReference>
<feature type="transmembrane region" description="Helical" evidence="8">
    <location>
        <begin position="68"/>
        <end position="86"/>
    </location>
</feature>
<keyword evidence="4" id="KW-1003">Cell membrane</keyword>
<name>A0A3D8P8S7_9THEO</name>
<comment type="subcellular location">
    <subcellularLocation>
        <location evidence="1">Cell membrane</location>
        <topology evidence="1">Multi-pass membrane protein</topology>
    </subcellularLocation>
</comment>
<evidence type="ECO:0000256" key="8">
    <source>
        <dbReference type="SAM" id="Phobius"/>
    </source>
</evidence>
<evidence type="ECO:0000256" key="4">
    <source>
        <dbReference type="ARBA" id="ARBA00022475"/>
    </source>
</evidence>
<gene>
    <name evidence="9" type="ORF">DXX99_02060</name>
</gene>
<dbReference type="FunFam" id="1.10.3470.10:FF:000001">
    <property type="entry name" value="Vitamin B12 ABC transporter permease BtuC"/>
    <property type="match status" value="1"/>
</dbReference>
<evidence type="ECO:0000256" key="6">
    <source>
        <dbReference type="ARBA" id="ARBA00022989"/>
    </source>
</evidence>
<comment type="similarity">
    <text evidence="2">Belongs to the binding-protein-dependent transport system permease family. FecCD subfamily.</text>
</comment>
<dbReference type="SUPFAM" id="SSF81345">
    <property type="entry name" value="ABC transporter involved in vitamin B12 uptake, BtuC"/>
    <property type="match status" value="1"/>
</dbReference>
<evidence type="ECO:0000313" key="10">
    <source>
        <dbReference type="Proteomes" id="UP000256329"/>
    </source>
</evidence>
<feature type="transmembrane region" description="Helical" evidence="8">
    <location>
        <begin position="126"/>
        <end position="142"/>
    </location>
</feature>
<feature type="transmembrane region" description="Helical" evidence="8">
    <location>
        <begin position="98"/>
        <end position="120"/>
    </location>
</feature>
<feature type="transmembrane region" description="Helical" evidence="8">
    <location>
        <begin position="203"/>
        <end position="220"/>
    </location>
</feature>
<comment type="caution">
    <text evidence="9">The sequence shown here is derived from an EMBL/GenBank/DDBJ whole genome shotgun (WGS) entry which is preliminary data.</text>
</comment>
<keyword evidence="10" id="KW-1185">Reference proteome</keyword>
<dbReference type="GO" id="GO:0022857">
    <property type="term" value="F:transmembrane transporter activity"/>
    <property type="evidence" value="ECO:0007669"/>
    <property type="project" value="InterPro"/>
</dbReference>
<proteinExistence type="inferred from homology"/>
<evidence type="ECO:0000256" key="5">
    <source>
        <dbReference type="ARBA" id="ARBA00022692"/>
    </source>
</evidence>
<keyword evidence="5 8" id="KW-0812">Transmembrane</keyword>
<dbReference type="Pfam" id="PF01032">
    <property type="entry name" value="FecCD"/>
    <property type="match status" value="1"/>
</dbReference>
<feature type="transmembrane region" description="Helical" evidence="8">
    <location>
        <begin position="311"/>
        <end position="330"/>
    </location>
</feature>
<organism evidence="9 10">
    <name type="scientific">Ammonifex thiophilus</name>
    <dbReference type="NCBI Taxonomy" id="444093"/>
    <lineage>
        <taxon>Bacteria</taxon>
        <taxon>Bacillati</taxon>
        <taxon>Bacillota</taxon>
        <taxon>Clostridia</taxon>
        <taxon>Thermoanaerobacterales</taxon>
        <taxon>Thermoanaerobacteraceae</taxon>
        <taxon>Ammonifex</taxon>
    </lineage>
</organism>
<evidence type="ECO:0000256" key="2">
    <source>
        <dbReference type="ARBA" id="ARBA00007935"/>
    </source>
</evidence>
<keyword evidence="7 8" id="KW-0472">Membrane</keyword>
<dbReference type="GO" id="GO:0033214">
    <property type="term" value="P:siderophore-iron import into cell"/>
    <property type="evidence" value="ECO:0007669"/>
    <property type="project" value="TreeGrafter"/>
</dbReference>
<feature type="transmembrane region" description="Helical" evidence="8">
    <location>
        <begin position="240"/>
        <end position="269"/>
    </location>
</feature>
<dbReference type="InterPro" id="IPR037294">
    <property type="entry name" value="ABC_BtuC-like"/>
</dbReference>
<sequence>MRRLAAGGPLVGLAVLLVGVFFLSFFLGPYPVPPLLLLKVLLAQVWSLPHTWSPTVEIVVLLVRLPRIVAAVLAGAALSVAGAAYQGMFRNPLVSPDILGVSAGACFGAALAIYLSWGFLAIEVSSFSWGLLAVLLACLAASRVRHDPVLALVLSGILVGTLFSSALALIKYLADPYDQLPAITFWLMGGLGRVTLPQLKWMIAPVLLGVLPLFLLRWRLNVLSLGEEEARALGLNTAGLRLLVVFCSTLATAATVAVSGMIGWVGLVIPHLARILVGPDYRRLLPASLLLGSSYLLLVDDLARSLSVAEIPLSILTSLVGAPFFFWLLLHTRRGWA</sequence>
<dbReference type="CDD" id="cd06550">
    <property type="entry name" value="TM_ABC_iron-siderophores_like"/>
    <property type="match status" value="1"/>
</dbReference>
<dbReference type="PANTHER" id="PTHR30472:SF70">
    <property type="entry name" value="MOLYBDATE IMPORT SYSTEM PERMEASE PROTEIN MOLB"/>
    <property type="match status" value="1"/>
</dbReference>
<protein>
    <submittedName>
        <fullName evidence="9">Iron ABC transporter permease</fullName>
    </submittedName>
</protein>
<evidence type="ECO:0000313" key="9">
    <source>
        <dbReference type="EMBL" id="RDV84921.1"/>
    </source>
</evidence>
<reference evidence="9 10" key="1">
    <citation type="submission" date="2018-08" db="EMBL/GenBank/DDBJ databases">
        <title>Form III RuBisCO-mediated autotrophy in Thermodesulfobium bacteria.</title>
        <authorList>
            <person name="Toshchakov S.V."/>
            <person name="Kublanov I.V."/>
            <person name="Frolov E."/>
            <person name="Bonch-Osmolovskaya E.A."/>
            <person name="Tourova T.P."/>
            <person name="Chernych N.A."/>
            <person name="Lebedinsky A.V."/>
        </authorList>
    </citation>
    <scope>NUCLEOTIDE SEQUENCE [LARGE SCALE GENOMIC DNA]</scope>
    <source>
        <strain evidence="9 10">SR</strain>
    </source>
</reference>
<evidence type="ECO:0000256" key="7">
    <source>
        <dbReference type="ARBA" id="ARBA00023136"/>
    </source>
</evidence>
<dbReference type="OrthoDB" id="9792889at2"/>
<evidence type="ECO:0000256" key="1">
    <source>
        <dbReference type="ARBA" id="ARBA00004651"/>
    </source>
</evidence>
<feature type="transmembrane region" description="Helical" evidence="8">
    <location>
        <begin position="7"/>
        <end position="27"/>
    </location>
</feature>
<dbReference type="PANTHER" id="PTHR30472">
    <property type="entry name" value="FERRIC ENTEROBACTIN TRANSPORT SYSTEM PERMEASE PROTEIN"/>
    <property type="match status" value="1"/>
</dbReference>
<keyword evidence="3" id="KW-0813">Transport</keyword>
<keyword evidence="6 8" id="KW-1133">Transmembrane helix</keyword>
<evidence type="ECO:0000256" key="3">
    <source>
        <dbReference type="ARBA" id="ARBA00022448"/>
    </source>
</evidence>
<dbReference type="AlphaFoldDB" id="A0A3D8P8S7"/>
<dbReference type="Proteomes" id="UP000256329">
    <property type="component" value="Unassembled WGS sequence"/>
</dbReference>
<accession>A0A3D8P8S7</accession>
<dbReference type="EMBL" id="QSLN01000001">
    <property type="protein sequence ID" value="RDV84921.1"/>
    <property type="molecule type" value="Genomic_DNA"/>
</dbReference>
<dbReference type="Gene3D" id="1.10.3470.10">
    <property type="entry name" value="ABC transporter involved in vitamin B12 uptake, BtuC"/>
    <property type="match status" value="1"/>
</dbReference>
<feature type="transmembrane region" description="Helical" evidence="8">
    <location>
        <begin position="149"/>
        <end position="174"/>
    </location>
</feature>